<reference evidence="4 5" key="1">
    <citation type="submission" date="2017-11" db="EMBL/GenBank/DDBJ databases">
        <title>Xanthomonas prunicola sp. nov., a novel pathogen that affects nectarine (Prunus persica var. nectarine) trees.</title>
        <authorList>
            <person name="Lopez M."/>
            <person name="Lopez-Soriano P."/>
            <person name="Garita-Cambronero J."/>
            <person name="Beltran C."/>
            <person name="Taghouti G."/>
            <person name="Portier P."/>
            <person name="Cubero J."/>
            <person name="Fischer-Le Saux M."/>
            <person name="Marco-Noales E."/>
        </authorList>
    </citation>
    <scope>NUCLEOTIDE SEQUENCE [LARGE SCALE GENOMIC DNA]</scope>
    <source>
        <strain evidence="2 4">CFBP8353</strain>
        <strain evidence="3 5">CFBP8354</strain>
    </source>
</reference>
<proteinExistence type="predicted"/>
<keyword evidence="1" id="KW-1133">Transmembrane helix</keyword>
<gene>
    <name evidence="2" type="ORF">XpruCFBP8353_05615</name>
    <name evidence="3" type="ORF">XpruCFBP8354_05615</name>
</gene>
<dbReference type="Proteomes" id="UP000233748">
    <property type="component" value="Unassembled WGS sequence"/>
</dbReference>
<comment type="caution">
    <text evidence="2">The sequence shown here is derived from an EMBL/GenBank/DDBJ whole genome shotgun (WGS) entry which is preliminary data.</text>
</comment>
<evidence type="ECO:0000313" key="4">
    <source>
        <dbReference type="Proteomes" id="UP000233720"/>
    </source>
</evidence>
<dbReference type="AlphaFoldDB" id="A0A2N3RPT8"/>
<dbReference type="EMBL" id="PHKV01000001">
    <property type="protein sequence ID" value="PKV14518.1"/>
    <property type="molecule type" value="Genomic_DNA"/>
</dbReference>
<evidence type="ECO:0000313" key="3">
    <source>
        <dbReference type="EMBL" id="PKV18800.1"/>
    </source>
</evidence>
<keyword evidence="5" id="KW-1185">Reference proteome</keyword>
<keyword evidence="1" id="KW-0812">Transmembrane</keyword>
<feature type="transmembrane region" description="Helical" evidence="1">
    <location>
        <begin position="28"/>
        <end position="47"/>
    </location>
</feature>
<organism evidence="2 4">
    <name type="scientific">Xanthomonas prunicola</name>
    <dbReference type="NCBI Taxonomy" id="2053930"/>
    <lineage>
        <taxon>Bacteria</taxon>
        <taxon>Pseudomonadati</taxon>
        <taxon>Pseudomonadota</taxon>
        <taxon>Gammaproteobacteria</taxon>
        <taxon>Lysobacterales</taxon>
        <taxon>Lysobacteraceae</taxon>
        <taxon>Xanthomonas</taxon>
    </lineage>
</organism>
<name>A0A2N3RPT8_9XANT</name>
<accession>A0A2N3RPT8</accession>
<evidence type="ECO:0000313" key="2">
    <source>
        <dbReference type="EMBL" id="PKV14518.1"/>
    </source>
</evidence>
<evidence type="ECO:0000256" key="1">
    <source>
        <dbReference type="SAM" id="Phobius"/>
    </source>
</evidence>
<dbReference type="Proteomes" id="UP000233720">
    <property type="component" value="Unassembled WGS sequence"/>
</dbReference>
<evidence type="ECO:0000313" key="5">
    <source>
        <dbReference type="Proteomes" id="UP000233748"/>
    </source>
</evidence>
<dbReference type="EMBL" id="PHKW01000001">
    <property type="protein sequence ID" value="PKV18800.1"/>
    <property type="molecule type" value="Genomic_DNA"/>
</dbReference>
<sequence length="79" mass="9011">MLLVGDADRRSLQPPSVLFRRVAARSAFGLEAMPLMMLMLLAIFRWFRDPVRCCGHFARRGHSERHALASQAWPIDCEA</sequence>
<keyword evidence="1" id="KW-0472">Membrane</keyword>
<protein>
    <submittedName>
        <fullName evidence="2">Uncharacterized protein</fullName>
    </submittedName>
</protein>